<dbReference type="PANTHER" id="PTHR37285">
    <property type="entry name" value="SPORE WALL MATURATION PROTEIN DIT1"/>
    <property type="match status" value="1"/>
</dbReference>
<sequence>MGNIHIEKLALKILQEILLYRRRFPEPEAQIEDEEKLIIDVQLPRICEFIKNDQRIEFILPAFPVKSPNINKVIGKLPDMAEKISLIFLDSLCKRIQLYYSPGAHIIICADGHVFGDVIRVTDEVIHNYQCGMRNLLHELGITHLSLFNLGNIEELAGHANDYDRLRSLLVDSYVEPEEKIKARLMQDAQGLQLYRAVTRFLFEDNQSSVYNGSNAALQKDAKRRACNLIQRSLAWGNLLAQHFPMAIRLSIHPQPADSLKIGIHMIATKDNWLTPWHGVAVNINGQFVLMKRKKAEELNGTLVMIRGTPSHYLIINSAMASVTPDKGVGYYT</sequence>
<evidence type="ECO:0000313" key="1">
    <source>
        <dbReference type="EMBL" id="AWK14545.1"/>
    </source>
</evidence>
<dbReference type="EMBL" id="CP021659">
    <property type="protein sequence ID" value="AWK14545.1"/>
    <property type="molecule type" value="Genomic_DNA"/>
</dbReference>
<reference evidence="1 2" key="1">
    <citation type="submission" date="2017-05" db="EMBL/GenBank/DDBJ databases">
        <title>Genome sequence of Candidatus Fukatsuia symbiotica and Candidatus Hamiltonella defensa from Acyrthosiphon pisum strain 5D.</title>
        <authorList>
            <person name="Patel V.A."/>
            <person name="Chevignon G."/>
            <person name="Russell J.A."/>
            <person name="Oliver K.M."/>
        </authorList>
    </citation>
    <scope>NUCLEOTIDE SEQUENCE [LARGE SCALE GENOMIC DNA]</scope>
    <source>
        <strain evidence="1 2">5D</strain>
    </source>
</reference>
<dbReference type="InterPro" id="IPR007817">
    <property type="entry name" value="Isocyanide_synthase_DIT1"/>
</dbReference>
<dbReference type="Proteomes" id="UP000261875">
    <property type="component" value="Chromosome"/>
</dbReference>
<dbReference type="OrthoDB" id="860574at2"/>
<dbReference type="Gene3D" id="3.30.60.140">
    <property type="match status" value="1"/>
</dbReference>
<dbReference type="PIRSF" id="PIRSF037196">
    <property type="entry name" value="Pyoverdine_chromoph_PvcA"/>
    <property type="match status" value="1"/>
</dbReference>
<evidence type="ECO:0000313" key="2">
    <source>
        <dbReference type="Proteomes" id="UP000261875"/>
    </source>
</evidence>
<dbReference type="RefSeq" id="WP_072550938.1">
    <property type="nucleotide sequence ID" value="NZ_CP021659.1"/>
</dbReference>
<dbReference type="InterPro" id="IPR017133">
    <property type="entry name" value="PvcA"/>
</dbReference>
<proteinExistence type="predicted"/>
<keyword evidence="2" id="KW-1185">Reference proteome</keyword>
<protein>
    <submittedName>
        <fullName evidence="1">Paerucumarin biosynthesis protein PvcA</fullName>
    </submittedName>
</protein>
<dbReference type="Pfam" id="PF05141">
    <property type="entry name" value="DIT1_PvcA"/>
    <property type="match status" value="1"/>
</dbReference>
<gene>
    <name evidence="1" type="ORF">CCS41_08780</name>
</gene>
<dbReference type="PANTHER" id="PTHR37285:SF5">
    <property type="entry name" value="SPORE WALL MATURATION PROTEIN DIT1"/>
    <property type="match status" value="1"/>
</dbReference>
<name>A0A2U8I8Z6_9GAMM</name>
<dbReference type="STRING" id="1878942.GCA_900128755_01527"/>
<dbReference type="KEGG" id="fsm:CCS41_08780"/>
<accession>A0A2U8I8Z6</accession>
<dbReference type="AlphaFoldDB" id="A0A2U8I8Z6"/>
<organism evidence="1 2">
    <name type="scientific">Candidatus Fukatsuia symbiotica</name>
    <dbReference type="NCBI Taxonomy" id="1878942"/>
    <lineage>
        <taxon>Bacteria</taxon>
        <taxon>Pseudomonadati</taxon>
        <taxon>Pseudomonadota</taxon>
        <taxon>Gammaproteobacteria</taxon>
        <taxon>Enterobacterales</taxon>
        <taxon>Yersiniaceae</taxon>
        <taxon>Candidatus Fukatsuia</taxon>
    </lineage>
</organism>